<dbReference type="InterPro" id="IPR016689">
    <property type="entry name" value="ESCRT-2_cplx_Snf8"/>
</dbReference>
<evidence type="ECO:0000256" key="1">
    <source>
        <dbReference type="ARBA" id="ARBA00009834"/>
    </source>
</evidence>
<proteinExistence type="inferred from homology"/>
<evidence type="ECO:0000313" key="6">
    <source>
        <dbReference type="Proteomes" id="UP000694867"/>
    </source>
</evidence>
<reference evidence="7" key="1">
    <citation type="submission" date="2025-08" db="UniProtKB">
        <authorList>
            <consortium name="RefSeq"/>
        </authorList>
    </citation>
    <scope>IDENTIFICATION</scope>
</reference>
<name>A0AAJ7L4T1_9ACAR</name>
<dbReference type="KEGG" id="goe:100907285"/>
<organism evidence="6 7">
    <name type="scientific">Galendromus occidentalis</name>
    <name type="common">western predatory mite</name>
    <dbReference type="NCBI Taxonomy" id="34638"/>
    <lineage>
        <taxon>Eukaryota</taxon>
        <taxon>Metazoa</taxon>
        <taxon>Ecdysozoa</taxon>
        <taxon>Arthropoda</taxon>
        <taxon>Chelicerata</taxon>
        <taxon>Arachnida</taxon>
        <taxon>Acari</taxon>
        <taxon>Parasitiformes</taxon>
        <taxon>Mesostigmata</taxon>
        <taxon>Gamasina</taxon>
        <taxon>Phytoseioidea</taxon>
        <taxon>Phytoseiidae</taxon>
        <taxon>Typhlodrominae</taxon>
        <taxon>Galendromus</taxon>
    </lineage>
</organism>
<dbReference type="Pfam" id="PF04157">
    <property type="entry name" value="EAP30"/>
    <property type="match status" value="1"/>
</dbReference>
<feature type="compositionally biased region" description="Basic and acidic residues" evidence="5">
    <location>
        <begin position="1"/>
        <end position="16"/>
    </location>
</feature>
<feature type="coiled-coil region" evidence="4">
    <location>
        <begin position="49"/>
        <end position="88"/>
    </location>
</feature>
<comment type="similarity">
    <text evidence="1">Belongs to the SNF8 family.</text>
</comment>
<dbReference type="Gene3D" id="6.10.140.180">
    <property type="match status" value="1"/>
</dbReference>
<dbReference type="CTD" id="42572"/>
<dbReference type="GO" id="GO:0043328">
    <property type="term" value="P:protein transport to vacuole involved in ubiquitin-dependent protein catabolic process via the multivesicular body sorting pathway"/>
    <property type="evidence" value="ECO:0007669"/>
    <property type="project" value="TreeGrafter"/>
</dbReference>
<dbReference type="PANTHER" id="PTHR12806:SF0">
    <property type="entry name" value="VACUOLAR-SORTING PROTEIN SNF8"/>
    <property type="match status" value="1"/>
</dbReference>
<evidence type="ECO:0000256" key="4">
    <source>
        <dbReference type="SAM" id="Coils"/>
    </source>
</evidence>
<keyword evidence="6" id="KW-1185">Reference proteome</keyword>
<dbReference type="PIRSF" id="PIRSF017215">
    <property type="entry name" value="ESCRT2_Vps22"/>
    <property type="match status" value="1"/>
</dbReference>
<dbReference type="InterPro" id="IPR036388">
    <property type="entry name" value="WH-like_DNA-bd_sf"/>
</dbReference>
<keyword evidence="4" id="KW-0175">Coiled coil</keyword>
<dbReference type="Proteomes" id="UP000694867">
    <property type="component" value="Unplaced"/>
</dbReference>
<evidence type="ECO:0000313" key="7">
    <source>
        <dbReference type="RefSeq" id="XP_018495781.1"/>
    </source>
</evidence>
<dbReference type="InterPro" id="IPR036390">
    <property type="entry name" value="WH_DNA-bd_sf"/>
</dbReference>
<dbReference type="InterPro" id="IPR040608">
    <property type="entry name" value="Snf8/Vps36"/>
</dbReference>
<dbReference type="SUPFAM" id="SSF46785">
    <property type="entry name" value="Winged helix' DNA-binding domain"/>
    <property type="match status" value="2"/>
</dbReference>
<dbReference type="AlphaFoldDB" id="A0AAJ7L4T1"/>
<gene>
    <name evidence="7" type="primary">LOC100907285</name>
</gene>
<dbReference type="Gene3D" id="1.10.10.10">
    <property type="entry name" value="Winged helix-like DNA-binding domain superfamily/Winged helix DNA-binding domain"/>
    <property type="match status" value="2"/>
</dbReference>
<dbReference type="GO" id="GO:0000814">
    <property type="term" value="C:ESCRT II complex"/>
    <property type="evidence" value="ECO:0007669"/>
    <property type="project" value="InterPro"/>
</dbReference>
<accession>A0AAJ7L4T1</accession>
<dbReference type="RefSeq" id="XP_018495781.1">
    <property type="nucleotide sequence ID" value="XM_018640265.1"/>
</dbReference>
<evidence type="ECO:0000256" key="3">
    <source>
        <dbReference type="ARBA" id="ARBA00030097"/>
    </source>
</evidence>
<feature type="region of interest" description="Disordered" evidence="5">
    <location>
        <begin position="1"/>
        <end position="20"/>
    </location>
</feature>
<sequence>MSTPREFKTRNKEKRTLGPFAQSTSECQWRSLQRTKMRRRVGVAAVQKSRQAEEMFRQKKDELAALELHQLDQQLDSFKQKLEEFASKHKKDIQKDPDFRRKFQEMCANIGVDPLASSKGFWANLLGVGDFYYELSVQIIEVCLATQHINGGLMSLTELLNRIRRGKNRSDISSSDLISAIKKIGVLGSGFQLVPTGPEWYVQSVARELSVDQSEVIQAAEKNQGMVSVSLLFDEYKWPRPRCEKVLKELVADNLIWVDLAPEEATYWFPGIFQAKREIIDE</sequence>
<dbReference type="GeneID" id="100907285"/>
<dbReference type="PANTHER" id="PTHR12806">
    <property type="entry name" value="EAP30 SUBUNIT OF ELL COMPLEX"/>
    <property type="match status" value="1"/>
</dbReference>
<dbReference type="FunFam" id="1.10.10.10:FF:000085">
    <property type="entry name" value="Vacuolar-sorting protein SNF8"/>
    <property type="match status" value="1"/>
</dbReference>
<evidence type="ECO:0000256" key="2">
    <source>
        <dbReference type="ARBA" id="ARBA00017052"/>
    </source>
</evidence>
<protein>
    <recommendedName>
        <fullName evidence="2">Vacuolar-sorting protein SNF8</fullName>
    </recommendedName>
    <alternativeName>
        <fullName evidence="3">ESCRT-II complex subunit VPS22</fullName>
    </alternativeName>
</protein>
<evidence type="ECO:0000256" key="5">
    <source>
        <dbReference type="SAM" id="MobiDB-lite"/>
    </source>
</evidence>